<feature type="domain" description="Alcohol dehydrogenase-like N-terminal" evidence="7">
    <location>
        <begin position="26"/>
        <end position="139"/>
    </location>
</feature>
<accession>A0A4R7JCK1</accession>
<keyword evidence="3 5" id="KW-0862">Zinc</keyword>
<dbReference type="PROSITE" id="PS00059">
    <property type="entry name" value="ADH_ZINC"/>
    <property type="match status" value="1"/>
</dbReference>
<evidence type="ECO:0000313" key="8">
    <source>
        <dbReference type="EMBL" id="TDT34393.1"/>
    </source>
</evidence>
<keyword evidence="2 5" id="KW-0479">Metal-binding</keyword>
<dbReference type="Pfam" id="PF08240">
    <property type="entry name" value="ADH_N"/>
    <property type="match status" value="1"/>
</dbReference>
<dbReference type="InterPro" id="IPR013149">
    <property type="entry name" value="ADH-like_C"/>
</dbReference>
<dbReference type="PANTHER" id="PTHR43401:SF2">
    <property type="entry name" value="L-THREONINE 3-DEHYDROGENASE"/>
    <property type="match status" value="1"/>
</dbReference>
<dbReference type="AlphaFoldDB" id="A0A4R7JCK1"/>
<sequence length="342" mass="35256">MGVLQAFVPALDAVTVRQVAPPEPAPDEVVVRMLLTGICGSDTHAIAGHHPLLKPPYVPGHEAIGLVETCGTQVSGLQTGQRVVLKPNVVCGHCVNCLAGRSNACVELAWIGCDPSGQHPGAMADLFLAPARNLYPVPEGISDHQAALVECLATPVHAVRIAGDLTDATVVILGGGTIGVLTLLAARKAGARAVVITDLDPVKRERAVRLGAAAGLDAADPALPAQVTEALGGRADVLFDCVAAEGSARQWTALVRRAATVVLVGVPARDYVVPTVQLQDWELRLQGSASYTEADFETALSLGGEIPAEEIVTDVLDLTEAASAFSRAIAPGVGKVLVSARS</sequence>
<dbReference type="Gene3D" id="3.40.50.720">
    <property type="entry name" value="NAD(P)-binding Rossmann-like Domain"/>
    <property type="match status" value="1"/>
</dbReference>
<comment type="caution">
    <text evidence="8">The sequence shown here is derived from an EMBL/GenBank/DDBJ whole genome shotgun (WGS) entry which is preliminary data.</text>
</comment>
<dbReference type="InterPro" id="IPR002328">
    <property type="entry name" value="ADH_Zn_CS"/>
</dbReference>
<evidence type="ECO:0000313" key="9">
    <source>
        <dbReference type="Proteomes" id="UP000295371"/>
    </source>
</evidence>
<evidence type="ECO:0000256" key="5">
    <source>
        <dbReference type="RuleBase" id="RU361277"/>
    </source>
</evidence>
<evidence type="ECO:0000256" key="1">
    <source>
        <dbReference type="ARBA" id="ARBA00001947"/>
    </source>
</evidence>
<comment type="cofactor">
    <cofactor evidence="1 5">
        <name>Zn(2+)</name>
        <dbReference type="ChEBI" id="CHEBI:29105"/>
    </cofactor>
</comment>
<protein>
    <submittedName>
        <fullName evidence="8">Threonine dehydrogenase-like Zn-dependent dehydrogenase</fullName>
    </submittedName>
</protein>
<reference evidence="8 9" key="1">
    <citation type="submission" date="2019-03" db="EMBL/GenBank/DDBJ databases">
        <title>Genomic Encyclopedia of Archaeal and Bacterial Type Strains, Phase II (KMG-II): from individual species to whole genera.</title>
        <authorList>
            <person name="Goeker M."/>
        </authorList>
    </citation>
    <scope>NUCLEOTIDE SEQUENCE [LARGE SCALE GENOMIC DNA]</scope>
    <source>
        <strain evidence="8 9">DSM 24323</strain>
    </source>
</reference>
<evidence type="ECO:0000256" key="4">
    <source>
        <dbReference type="ARBA" id="ARBA00023002"/>
    </source>
</evidence>
<comment type="similarity">
    <text evidence="5">Belongs to the zinc-containing alcohol dehydrogenase family.</text>
</comment>
<keyword evidence="4" id="KW-0560">Oxidoreductase</keyword>
<dbReference type="EMBL" id="SOAW01000001">
    <property type="protein sequence ID" value="TDT34393.1"/>
    <property type="molecule type" value="Genomic_DNA"/>
</dbReference>
<dbReference type="InterPro" id="IPR011032">
    <property type="entry name" value="GroES-like_sf"/>
</dbReference>
<dbReference type="GO" id="GO:0008270">
    <property type="term" value="F:zinc ion binding"/>
    <property type="evidence" value="ECO:0007669"/>
    <property type="project" value="InterPro"/>
</dbReference>
<dbReference type="InterPro" id="IPR050129">
    <property type="entry name" value="Zn_alcohol_dh"/>
</dbReference>
<dbReference type="SUPFAM" id="SSF51735">
    <property type="entry name" value="NAD(P)-binding Rossmann-fold domains"/>
    <property type="match status" value="1"/>
</dbReference>
<evidence type="ECO:0000259" key="6">
    <source>
        <dbReference type="Pfam" id="PF00107"/>
    </source>
</evidence>
<dbReference type="InterPro" id="IPR013154">
    <property type="entry name" value="ADH-like_N"/>
</dbReference>
<dbReference type="InterPro" id="IPR036291">
    <property type="entry name" value="NAD(P)-bd_dom_sf"/>
</dbReference>
<dbReference type="Proteomes" id="UP000295371">
    <property type="component" value="Unassembled WGS sequence"/>
</dbReference>
<dbReference type="Gene3D" id="3.90.180.10">
    <property type="entry name" value="Medium-chain alcohol dehydrogenases, catalytic domain"/>
    <property type="match status" value="1"/>
</dbReference>
<evidence type="ECO:0000256" key="2">
    <source>
        <dbReference type="ARBA" id="ARBA00022723"/>
    </source>
</evidence>
<feature type="domain" description="Alcohol dehydrogenase-like C-terminal" evidence="6">
    <location>
        <begin position="178"/>
        <end position="302"/>
    </location>
</feature>
<dbReference type="Pfam" id="PF00107">
    <property type="entry name" value="ADH_zinc_N"/>
    <property type="match status" value="1"/>
</dbReference>
<keyword evidence="9" id="KW-1185">Reference proteome</keyword>
<dbReference type="PANTHER" id="PTHR43401">
    <property type="entry name" value="L-THREONINE 3-DEHYDROGENASE"/>
    <property type="match status" value="1"/>
</dbReference>
<dbReference type="GO" id="GO:0016491">
    <property type="term" value="F:oxidoreductase activity"/>
    <property type="evidence" value="ECO:0007669"/>
    <property type="project" value="UniProtKB-KW"/>
</dbReference>
<proteinExistence type="inferred from homology"/>
<dbReference type="SUPFAM" id="SSF50129">
    <property type="entry name" value="GroES-like"/>
    <property type="match status" value="1"/>
</dbReference>
<evidence type="ECO:0000259" key="7">
    <source>
        <dbReference type="Pfam" id="PF08240"/>
    </source>
</evidence>
<name>A0A4R7JCK1_9ACTN</name>
<organism evidence="8 9">
    <name type="scientific">Naumannella halotolerans</name>
    <dbReference type="NCBI Taxonomy" id="993414"/>
    <lineage>
        <taxon>Bacteria</taxon>
        <taxon>Bacillati</taxon>
        <taxon>Actinomycetota</taxon>
        <taxon>Actinomycetes</taxon>
        <taxon>Propionibacteriales</taxon>
        <taxon>Propionibacteriaceae</taxon>
        <taxon>Naumannella</taxon>
    </lineage>
</organism>
<gene>
    <name evidence="8" type="ORF">CLV29_2055</name>
</gene>
<evidence type="ECO:0000256" key="3">
    <source>
        <dbReference type="ARBA" id="ARBA00022833"/>
    </source>
</evidence>